<feature type="coiled-coil region" evidence="1">
    <location>
        <begin position="382"/>
        <end position="454"/>
    </location>
</feature>
<dbReference type="OMA" id="EWQDERQ"/>
<feature type="compositionally biased region" description="Acidic residues" evidence="2">
    <location>
        <begin position="203"/>
        <end position="212"/>
    </location>
</feature>
<dbReference type="AlphaFoldDB" id="A0A8S1SV32"/>
<feature type="region of interest" description="Disordered" evidence="2">
    <location>
        <begin position="199"/>
        <end position="233"/>
    </location>
</feature>
<evidence type="ECO:0000313" key="3">
    <source>
        <dbReference type="EMBL" id="CAD8145521.1"/>
    </source>
</evidence>
<organism evidence="3 4">
    <name type="scientific">Paramecium octaurelia</name>
    <dbReference type="NCBI Taxonomy" id="43137"/>
    <lineage>
        <taxon>Eukaryota</taxon>
        <taxon>Sar</taxon>
        <taxon>Alveolata</taxon>
        <taxon>Ciliophora</taxon>
        <taxon>Intramacronucleata</taxon>
        <taxon>Oligohymenophorea</taxon>
        <taxon>Peniculida</taxon>
        <taxon>Parameciidae</taxon>
        <taxon>Paramecium</taxon>
    </lineage>
</organism>
<name>A0A8S1SV32_PAROT</name>
<comment type="caution">
    <text evidence="3">The sequence shown here is derived from an EMBL/GenBank/DDBJ whole genome shotgun (WGS) entry which is preliminary data.</text>
</comment>
<feature type="coiled-coil region" evidence="1">
    <location>
        <begin position="110"/>
        <end position="155"/>
    </location>
</feature>
<gene>
    <name evidence="3" type="ORF">POCTA_138.1.T0170270</name>
</gene>
<reference evidence="3" key="1">
    <citation type="submission" date="2021-01" db="EMBL/GenBank/DDBJ databases">
        <authorList>
            <consortium name="Genoscope - CEA"/>
            <person name="William W."/>
        </authorList>
    </citation>
    <scope>NUCLEOTIDE SEQUENCE</scope>
</reference>
<feature type="region of interest" description="Disordered" evidence="2">
    <location>
        <begin position="315"/>
        <end position="350"/>
    </location>
</feature>
<feature type="compositionally biased region" description="Polar residues" evidence="2">
    <location>
        <begin position="315"/>
        <end position="330"/>
    </location>
</feature>
<evidence type="ECO:0000256" key="2">
    <source>
        <dbReference type="SAM" id="MobiDB-lite"/>
    </source>
</evidence>
<feature type="region of interest" description="Disordered" evidence="2">
    <location>
        <begin position="248"/>
        <end position="286"/>
    </location>
</feature>
<keyword evidence="4" id="KW-1185">Reference proteome</keyword>
<feature type="compositionally biased region" description="Low complexity" evidence="2">
    <location>
        <begin position="331"/>
        <end position="345"/>
    </location>
</feature>
<dbReference type="EMBL" id="CAJJDP010000017">
    <property type="protein sequence ID" value="CAD8145521.1"/>
    <property type="molecule type" value="Genomic_DNA"/>
</dbReference>
<evidence type="ECO:0000256" key="1">
    <source>
        <dbReference type="SAM" id="Coils"/>
    </source>
</evidence>
<dbReference type="Proteomes" id="UP000683925">
    <property type="component" value="Unassembled WGS sequence"/>
</dbReference>
<keyword evidence="1" id="KW-0175">Coiled coil</keyword>
<feature type="compositionally biased region" description="Low complexity" evidence="2">
    <location>
        <begin position="263"/>
        <end position="277"/>
    </location>
</feature>
<dbReference type="OrthoDB" id="307262at2759"/>
<accession>A0A8S1SV32</accession>
<protein>
    <submittedName>
        <fullName evidence="3">Uncharacterized protein</fullName>
    </submittedName>
</protein>
<sequence>MKGVVEQQSKLQIKLDQVKVPSYLKLIEETEQIHANMLKTLLNIQIKDIQDLFYILKPTQQLYNCVCGLLCFVAGVDKSITTDYLFLRQRDWVTSSSQFCKNYEQINAILTNLQSNLMKKKINISNIKEAQKYYKEELKIQINSISDKLEKILTLSINYYTSFYKILKLNQKYEQQLRTPQEKSSDELKSYMLSKLNNHFGDDDSEGVEEETQIQNEQVQPIPLTPKDQSTPLKTLGRFKDFRSYQKGIADRQETSKSPKLPYYSASSKKQYYKSKSPLQNSSKPQQETNYLLNEYMSFQDQVSVNSFQTQPLEQLNSSRYNKNIPNTQLKSVKNINKKSSQSKSPVGRQKEIYKKKEVQVQETPNLNKIIEQIQSNDPNIEKQLKQELELIQKQIKKLGATKKQLEWQDERQSKKIRDQHEQQYLSEQIEQSKQFLENRQQFKEEQKAKLKKEVKKEIKIKNEVQDFEQQRVWCLFKELERSIIEKEALQKDAQWMEQQVCIKNQGIQKY</sequence>
<evidence type="ECO:0000313" key="4">
    <source>
        <dbReference type="Proteomes" id="UP000683925"/>
    </source>
</evidence>
<proteinExistence type="predicted"/>
<feature type="compositionally biased region" description="Basic and acidic residues" evidence="2">
    <location>
        <begin position="248"/>
        <end position="257"/>
    </location>
</feature>